<dbReference type="EMBL" id="KB469304">
    <property type="protein sequence ID" value="EPQ54113.1"/>
    <property type="molecule type" value="Genomic_DNA"/>
</dbReference>
<dbReference type="RefSeq" id="XP_007867449.1">
    <property type="nucleotide sequence ID" value="XM_007869258.1"/>
</dbReference>
<keyword evidence="3" id="KW-1185">Reference proteome</keyword>
<evidence type="ECO:0000313" key="3">
    <source>
        <dbReference type="Proteomes" id="UP000030669"/>
    </source>
</evidence>
<dbReference type="OrthoDB" id="3208495at2759"/>
<evidence type="ECO:0000256" key="1">
    <source>
        <dbReference type="SAM" id="MobiDB-lite"/>
    </source>
</evidence>
<dbReference type="HOGENOM" id="CLU_1652324_0_0_1"/>
<feature type="compositionally biased region" description="Acidic residues" evidence="1">
    <location>
        <begin position="52"/>
        <end position="63"/>
    </location>
</feature>
<organism evidence="2 3">
    <name type="scientific">Gloeophyllum trabeum (strain ATCC 11539 / FP-39264 / Madison 617)</name>
    <name type="common">Brown rot fungus</name>
    <dbReference type="NCBI Taxonomy" id="670483"/>
    <lineage>
        <taxon>Eukaryota</taxon>
        <taxon>Fungi</taxon>
        <taxon>Dikarya</taxon>
        <taxon>Basidiomycota</taxon>
        <taxon>Agaricomycotina</taxon>
        <taxon>Agaricomycetes</taxon>
        <taxon>Gloeophyllales</taxon>
        <taxon>Gloeophyllaceae</taxon>
        <taxon>Gloeophyllum</taxon>
    </lineage>
</organism>
<evidence type="ECO:0000313" key="2">
    <source>
        <dbReference type="EMBL" id="EPQ54113.1"/>
    </source>
</evidence>
<dbReference type="AlphaFoldDB" id="S7Q3U5"/>
<protein>
    <submittedName>
        <fullName evidence="2">Uncharacterized protein</fullName>
    </submittedName>
</protein>
<dbReference type="GeneID" id="19302111"/>
<name>S7Q3U5_GLOTA</name>
<feature type="region of interest" description="Disordered" evidence="1">
    <location>
        <begin position="26"/>
        <end position="75"/>
    </location>
</feature>
<dbReference type="STRING" id="670483.S7Q3U5"/>
<accession>S7Q3U5</accession>
<proteinExistence type="predicted"/>
<dbReference type="KEGG" id="gtr:GLOTRDRAFT_130499"/>
<gene>
    <name evidence="2" type="ORF">GLOTRDRAFT_130499</name>
</gene>
<reference evidence="2 3" key="1">
    <citation type="journal article" date="2012" name="Science">
        <title>The Paleozoic origin of enzymatic lignin decomposition reconstructed from 31 fungal genomes.</title>
        <authorList>
            <person name="Floudas D."/>
            <person name="Binder M."/>
            <person name="Riley R."/>
            <person name="Barry K."/>
            <person name="Blanchette R.A."/>
            <person name="Henrissat B."/>
            <person name="Martinez A.T."/>
            <person name="Otillar R."/>
            <person name="Spatafora J.W."/>
            <person name="Yadav J.S."/>
            <person name="Aerts A."/>
            <person name="Benoit I."/>
            <person name="Boyd A."/>
            <person name="Carlson A."/>
            <person name="Copeland A."/>
            <person name="Coutinho P.M."/>
            <person name="de Vries R.P."/>
            <person name="Ferreira P."/>
            <person name="Findley K."/>
            <person name="Foster B."/>
            <person name="Gaskell J."/>
            <person name="Glotzer D."/>
            <person name="Gorecki P."/>
            <person name="Heitman J."/>
            <person name="Hesse C."/>
            <person name="Hori C."/>
            <person name="Igarashi K."/>
            <person name="Jurgens J.A."/>
            <person name="Kallen N."/>
            <person name="Kersten P."/>
            <person name="Kohler A."/>
            <person name="Kuees U."/>
            <person name="Kumar T.K.A."/>
            <person name="Kuo A."/>
            <person name="LaButti K."/>
            <person name="Larrondo L.F."/>
            <person name="Lindquist E."/>
            <person name="Ling A."/>
            <person name="Lombard V."/>
            <person name="Lucas S."/>
            <person name="Lundell T."/>
            <person name="Martin R."/>
            <person name="McLaughlin D.J."/>
            <person name="Morgenstern I."/>
            <person name="Morin E."/>
            <person name="Murat C."/>
            <person name="Nagy L.G."/>
            <person name="Nolan M."/>
            <person name="Ohm R.A."/>
            <person name="Patyshakuliyeva A."/>
            <person name="Rokas A."/>
            <person name="Ruiz-Duenas F.J."/>
            <person name="Sabat G."/>
            <person name="Salamov A."/>
            <person name="Samejima M."/>
            <person name="Schmutz J."/>
            <person name="Slot J.C."/>
            <person name="St John F."/>
            <person name="Stenlid J."/>
            <person name="Sun H."/>
            <person name="Sun S."/>
            <person name="Syed K."/>
            <person name="Tsang A."/>
            <person name="Wiebenga A."/>
            <person name="Young D."/>
            <person name="Pisabarro A."/>
            <person name="Eastwood D.C."/>
            <person name="Martin F."/>
            <person name="Cullen D."/>
            <person name="Grigoriev I.V."/>
            <person name="Hibbett D.S."/>
        </authorList>
    </citation>
    <scope>NUCLEOTIDE SEQUENCE [LARGE SCALE GENOMIC DNA]</scope>
    <source>
        <strain evidence="2 3">ATCC 11539</strain>
    </source>
</reference>
<dbReference type="Proteomes" id="UP000030669">
    <property type="component" value="Unassembled WGS sequence"/>
</dbReference>
<sequence length="160" mass="17494">MAHHPKLTLEKAQKKLRIEENTSIQLGEDVISGGESNQPDFEPCADGSIPEDMSDPISPDDAEPQVLGHGQRKKQPTWKILDRLPQAPAPLPPPEPSIEELDKLVANVIQAPDFSKSDFSGFDAKRETAKLDAALSDPAHVKDGWHKSVVEIPVPDGDMH</sequence>